<protein>
    <recommendedName>
        <fullName evidence="4">HTH luxR-type domain-containing protein</fullName>
    </recommendedName>
</protein>
<dbReference type="GO" id="GO:0006355">
    <property type="term" value="P:regulation of DNA-templated transcription"/>
    <property type="evidence" value="ECO:0007669"/>
    <property type="project" value="InterPro"/>
</dbReference>
<evidence type="ECO:0000256" key="2">
    <source>
        <dbReference type="ARBA" id="ARBA00023125"/>
    </source>
</evidence>
<dbReference type="PANTHER" id="PTHR44688:SF16">
    <property type="entry name" value="DNA-BINDING TRANSCRIPTIONAL ACTIVATOR DEVR_DOSR"/>
    <property type="match status" value="1"/>
</dbReference>
<dbReference type="PANTHER" id="PTHR44688">
    <property type="entry name" value="DNA-BINDING TRANSCRIPTIONAL ACTIVATOR DEVR_DOSR"/>
    <property type="match status" value="1"/>
</dbReference>
<dbReference type="Pfam" id="PF00196">
    <property type="entry name" value="GerE"/>
    <property type="match status" value="1"/>
</dbReference>
<dbReference type="SUPFAM" id="SSF48452">
    <property type="entry name" value="TPR-like"/>
    <property type="match status" value="1"/>
</dbReference>
<name>A0A6V8JUV3_9ACTN</name>
<reference evidence="5 6" key="2">
    <citation type="submission" date="2020-03" db="EMBL/GenBank/DDBJ databases">
        <authorList>
            <person name="Ichikawa N."/>
            <person name="Kimura A."/>
            <person name="Kitahashi Y."/>
            <person name="Uohara A."/>
        </authorList>
    </citation>
    <scope>NUCLEOTIDE SEQUENCE [LARGE SCALE GENOMIC DNA]</scope>
    <source>
        <strain evidence="5 6">NBRC 108639</strain>
    </source>
</reference>
<feature type="domain" description="HTH luxR-type" evidence="4">
    <location>
        <begin position="537"/>
        <end position="602"/>
    </location>
</feature>
<dbReference type="SUPFAM" id="SSF46894">
    <property type="entry name" value="C-terminal effector domain of the bipartite response regulators"/>
    <property type="match status" value="1"/>
</dbReference>
<dbReference type="Proteomes" id="UP000482800">
    <property type="component" value="Unassembled WGS sequence"/>
</dbReference>
<proteinExistence type="predicted"/>
<dbReference type="PROSITE" id="PS50043">
    <property type="entry name" value="HTH_LUXR_2"/>
    <property type="match status" value="1"/>
</dbReference>
<keyword evidence="2" id="KW-0238">DNA-binding</keyword>
<reference evidence="5 6" key="1">
    <citation type="submission" date="2020-03" db="EMBL/GenBank/DDBJ databases">
        <title>Whole genome shotgun sequence of Phytohabitans houttuyneae NBRC 108639.</title>
        <authorList>
            <person name="Komaki H."/>
            <person name="Tamura T."/>
        </authorList>
    </citation>
    <scope>NUCLEOTIDE SEQUENCE [LARGE SCALE GENOMIC DNA]</scope>
    <source>
        <strain evidence="5 6">NBRC 108639</strain>
    </source>
</reference>
<dbReference type="CDD" id="cd06170">
    <property type="entry name" value="LuxR_C_like"/>
    <property type="match status" value="1"/>
</dbReference>
<dbReference type="SMART" id="SM00421">
    <property type="entry name" value="HTH_LUXR"/>
    <property type="match status" value="1"/>
</dbReference>
<evidence type="ECO:0000259" key="4">
    <source>
        <dbReference type="PROSITE" id="PS50043"/>
    </source>
</evidence>
<gene>
    <name evidence="5" type="ORF">Phou_005620</name>
</gene>
<keyword evidence="1" id="KW-0805">Transcription regulation</keyword>
<dbReference type="EMBL" id="BLPF01000001">
    <property type="protein sequence ID" value="GFJ76382.1"/>
    <property type="molecule type" value="Genomic_DNA"/>
</dbReference>
<evidence type="ECO:0000256" key="1">
    <source>
        <dbReference type="ARBA" id="ARBA00023015"/>
    </source>
</evidence>
<dbReference type="InterPro" id="IPR016032">
    <property type="entry name" value="Sig_transdc_resp-reg_C-effctor"/>
</dbReference>
<evidence type="ECO:0000313" key="6">
    <source>
        <dbReference type="Proteomes" id="UP000482800"/>
    </source>
</evidence>
<dbReference type="AlphaFoldDB" id="A0A6V8JUV3"/>
<keyword evidence="3" id="KW-0804">Transcription</keyword>
<evidence type="ECO:0000313" key="5">
    <source>
        <dbReference type="EMBL" id="GFJ76382.1"/>
    </source>
</evidence>
<organism evidence="5 6">
    <name type="scientific">Phytohabitans houttuyneae</name>
    <dbReference type="NCBI Taxonomy" id="1076126"/>
    <lineage>
        <taxon>Bacteria</taxon>
        <taxon>Bacillati</taxon>
        <taxon>Actinomycetota</taxon>
        <taxon>Actinomycetes</taxon>
        <taxon>Micromonosporales</taxon>
        <taxon>Micromonosporaceae</taxon>
    </lineage>
</organism>
<dbReference type="PRINTS" id="PR00038">
    <property type="entry name" value="HTHLUXR"/>
</dbReference>
<sequence>MLAEFALGLAEEGLVKEDSGRIQLIERRIPRRIVEFVMRQLSDLSTSCQQFLKVAAALGKSFMLEDVSRMLDRSSATLLTPLDEAMAAGFIVAAAHRLAFRSEFHLQGINESIPLPVRDALRREALGLSGRRARAYDQKPWVTERSAEHESVVQNEAGGMCSRAHRLIMNGNAAAGVRVAERVLASSEASISARLDAEASLILGYFLLGRDDADKLADKILRERGTGSGDIAALMALTTRSNLLWRAGELAEGLRLGEAAVHYSESVDPVWRLHFQLALAGKLANLREFDRAESLINDAEGALQVLSMPVWTAAAAAMRSRVYLQSGRIGDARREAMLATTAVDPDAVPMLRPLAYSVLSNASFYMGDLPAAVEYLRRAQGDVASQVVLDSVQYAWTELLIAVKRDGLPAAAELLSGKHRRLPAQRSLYIEVPSAAAFLVVLARDLGDSHLERTVLATVDQLASDNPGVSVIGLTAMHAHALANRAPAALALIIVQSPDPISVALATEELAKLYAARDSVEGRQNATPYSEEVGSPLAACWSTLSDMERRIAYLVSVGLTNRQIAKQVHLSQHTVNYHLRKVYKKLGISTRVELVRGAATYTSTAAVYSMGDDNRYGSGYIEGAAS</sequence>
<dbReference type="InterPro" id="IPR000792">
    <property type="entry name" value="Tscrpt_reg_LuxR_C"/>
</dbReference>
<dbReference type="Gene3D" id="1.25.40.10">
    <property type="entry name" value="Tetratricopeptide repeat domain"/>
    <property type="match status" value="1"/>
</dbReference>
<accession>A0A6V8JUV3</accession>
<keyword evidence="6" id="KW-1185">Reference proteome</keyword>
<dbReference type="Gene3D" id="1.10.10.10">
    <property type="entry name" value="Winged helix-like DNA-binding domain superfamily/Winged helix DNA-binding domain"/>
    <property type="match status" value="1"/>
</dbReference>
<comment type="caution">
    <text evidence="5">The sequence shown here is derived from an EMBL/GenBank/DDBJ whole genome shotgun (WGS) entry which is preliminary data.</text>
</comment>
<dbReference type="GO" id="GO:0003677">
    <property type="term" value="F:DNA binding"/>
    <property type="evidence" value="ECO:0007669"/>
    <property type="project" value="UniProtKB-KW"/>
</dbReference>
<dbReference type="InterPro" id="IPR036388">
    <property type="entry name" value="WH-like_DNA-bd_sf"/>
</dbReference>
<dbReference type="InterPro" id="IPR011990">
    <property type="entry name" value="TPR-like_helical_dom_sf"/>
</dbReference>
<evidence type="ECO:0000256" key="3">
    <source>
        <dbReference type="ARBA" id="ARBA00023163"/>
    </source>
</evidence>